<evidence type="ECO:0000313" key="6">
    <source>
        <dbReference type="Proteomes" id="UP001161438"/>
    </source>
</evidence>
<evidence type="ECO:0000256" key="1">
    <source>
        <dbReference type="ARBA" id="ARBA00006638"/>
    </source>
</evidence>
<gene>
    <name evidence="5" type="primary">SMKI04G1770</name>
    <name evidence="5" type="ORF">SMKI_04G1770</name>
</gene>
<accession>A0AA35IVS2</accession>
<dbReference type="InterPro" id="IPR041247">
    <property type="entry name" value="Rad52_fam"/>
</dbReference>
<dbReference type="GO" id="GO:0005634">
    <property type="term" value="C:nucleus"/>
    <property type="evidence" value="ECO:0007669"/>
    <property type="project" value="TreeGrafter"/>
</dbReference>
<reference evidence="5" key="1">
    <citation type="submission" date="2022-10" db="EMBL/GenBank/DDBJ databases">
        <authorList>
            <person name="Byrne P K."/>
        </authorList>
    </citation>
    <scope>NUCLEOTIDE SEQUENCE</scope>
    <source>
        <strain evidence="5">IFO1815</strain>
    </source>
</reference>
<keyword evidence="6" id="KW-1185">Reference proteome</keyword>
<keyword evidence="4" id="KW-0234">DNA repair</keyword>
<comment type="similarity">
    <text evidence="1">Belongs to the RAD52 family.</text>
</comment>
<evidence type="ECO:0000313" key="5">
    <source>
        <dbReference type="EMBL" id="CAI4037843.1"/>
    </source>
</evidence>
<keyword evidence="2" id="KW-0227">DNA damage</keyword>
<dbReference type="PIRSF" id="PIRSF022936">
    <property type="entry name" value="RAD59_fungi"/>
    <property type="match status" value="1"/>
</dbReference>
<dbReference type="InterPro" id="IPR042525">
    <property type="entry name" value="Rad52_Rad59_Rad22_sf"/>
</dbReference>
<dbReference type="GO" id="GO:0006312">
    <property type="term" value="P:mitotic recombination"/>
    <property type="evidence" value="ECO:0007669"/>
    <property type="project" value="TreeGrafter"/>
</dbReference>
<dbReference type="PANTHER" id="PTHR12132">
    <property type="entry name" value="DNA REPAIR AND RECOMBINATION PROTEIN RAD52, RAD59"/>
    <property type="match status" value="1"/>
</dbReference>
<name>A0AA35IVS2_SACMI</name>
<dbReference type="PANTHER" id="PTHR12132:SF2">
    <property type="entry name" value="DNA REPAIR PROTEIN RAD59"/>
    <property type="match status" value="1"/>
</dbReference>
<proteinExistence type="inferred from homology"/>
<dbReference type="GeneID" id="80917054"/>
<evidence type="ECO:0000256" key="3">
    <source>
        <dbReference type="ARBA" id="ARBA00023172"/>
    </source>
</evidence>
<dbReference type="GO" id="GO:0000724">
    <property type="term" value="P:double-strand break repair via homologous recombination"/>
    <property type="evidence" value="ECO:0007669"/>
    <property type="project" value="TreeGrafter"/>
</dbReference>
<evidence type="ECO:0008006" key="7">
    <source>
        <dbReference type="Google" id="ProtNLM"/>
    </source>
</evidence>
<dbReference type="AlphaFoldDB" id="A0AA35IVS2"/>
<sequence>MTIHAKPSSSVSYTSTIYDTAPGLDIKEFQIIEDWNGRPASAWSVQRIGLLQSKIERYTYNIYHNNKYGKHNLSKLIPGHVLIQFANETFGYDGWKMDVVDVGARECQPFIAVKNDDSTETDDVKYTVVAEAQVKVTLKDGTNTQCGGLGRITLSSKGECYNRSKKEAVGDALKKALLSFEKIILDYETKITNNYYVDGLYGSKKKTETNNGVNVQLTTTNNKPTSIKLEDTKGVKMKN</sequence>
<dbReference type="SUPFAM" id="SSF54768">
    <property type="entry name" value="dsRNA-binding domain-like"/>
    <property type="match status" value="1"/>
</dbReference>
<dbReference type="GO" id="GO:0045002">
    <property type="term" value="P:double-strand break repair via single-strand annealing"/>
    <property type="evidence" value="ECO:0007669"/>
    <property type="project" value="InterPro"/>
</dbReference>
<dbReference type="Pfam" id="PF04098">
    <property type="entry name" value="Rad52_Rad22"/>
    <property type="match status" value="1"/>
</dbReference>
<dbReference type="EMBL" id="OX365760">
    <property type="protein sequence ID" value="CAI4037843.1"/>
    <property type="molecule type" value="Genomic_DNA"/>
</dbReference>
<dbReference type="InterPro" id="IPR007232">
    <property type="entry name" value="Rad52_Rad59_Rad22"/>
</dbReference>
<dbReference type="InterPro" id="IPR016810">
    <property type="entry name" value="Rad59"/>
</dbReference>
<dbReference type="Proteomes" id="UP001161438">
    <property type="component" value="Chromosome 4"/>
</dbReference>
<protein>
    <recommendedName>
        <fullName evidence="7">DNA repair protein RAD59</fullName>
    </recommendedName>
</protein>
<dbReference type="FunFam" id="3.30.390.80:FF:000003">
    <property type="entry name" value="DNA repair protein RAD59"/>
    <property type="match status" value="1"/>
</dbReference>
<organism evidence="5 6">
    <name type="scientific">Saccharomyces mikatae IFO 1815</name>
    <dbReference type="NCBI Taxonomy" id="226126"/>
    <lineage>
        <taxon>Eukaryota</taxon>
        <taxon>Fungi</taxon>
        <taxon>Dikarya</taxon>
        <taxon>Ascomycota</taxon>
        <taxon>Saccharomycotina</taxon>
        <taxon>Saccharomycetes</taxon>
        <taxon>Saccharomycetales</taxon>
        <taxon>Saccharomycetaceae</taxon>
        <taxon>Saccharomyces</taxon>
    </lineage>
</organism>
<evidence type="ECO:0000256" key="2">
    <source>
        <dbReference type="ARBA" id="ARBA00022763"/>
    </source>
</evidence>
<evidence type="ECO:0000256" key="4">
    <source>
        <dbReference type="ARBA" id="ARBA00023204"/>
    </source>
</evidence>
<dbReference type="Gene3D" id="3.30.390.80">
    <property type="entry name" value="DNA repair protein Rad52/59/22"/>
    <property type="match status" value="1"/>
</dbReference>
<keyword evidence="3" id="KW-0233">DNA recombination</keyword>
<dbReference type="RefSeq" id="XP_056080958.1">
    <property type="nucleotide sequence ID" value="XM_056226709.1"/>
</dbReference>